<dbReference type="AlphaFoldDB" id="A0A918E7M7"/>
<dbReference type="Proteomes" id="UP000660745">
    <property type="component" value="Unassembled WGS sequence"/>
</dbReference>
<proteinExistence type="predicted"/>
<accession>A0A918E7M7</accession>
<protein>
    <submittedName>
        <fullName evidence="2">Uncharacterized protein</fullName>
    </submittedName>
</protein>
<evidence type="ECO:0000313" key="2">
    <source>
        <dbReference type="EMBL" id="GGP11044.1"/>
    </source>
</evidence>
<reference evidence="2" key="2">
    <citation type="submission" date="2020-09" db="EMBL/GenBank/DDBJ databases">
        <authorList>
            <person name="Sun Q."/>
            <person name="Zhou Y."/>
        </authorList>
    </citation>
    <scope>NUCLEOTIDE SEQUENCE</scope>
    <source>
        <strain evidence="2">CGMCC 4.7430</strain>
    </source>
</reference>
<reference evidence="2" key="1">
    <citation type="journal article" date="2014" name="Int. J. Syst. Evol. Microbiol.">
        <title>Complete genome sequence of Corynebacterium casei LMG S-19264T (=DSM 44701T), isolated from a smear-ripened cheese.</title>
        <authorList>
            <consortium name="US DOE Joint Genome Institute (JGI-PGF)"/>
            <person name="Walter F."/>
            <person name="Albersmeier A."/>
            <person name="Kalinowski J."/>
            <person name="Ruckert C."/>
        </authorList>
    </citation>
    <scope>NUCLEOTIDE SEQUENCE</scope>
    <source>
        <strain evidence="2">CGMCC 4.7430</strain>
    </source>
</reference>
<sequence length="92" mass="9718">MPERGEWPGGQPGRDGAQQQVADPGGHARLGGQPRLPGRRPHDAVGKIPTLIALYGGALFTLVTAPPEIVTRDMVQAIVYGSVREKPDPLSS</sequence>
<keyword evidence="3" id="KW-1185">Reference proteome</keyword>
<comment type="caution">
    <text evidence="2">The sequence shown here is derived from an EMBL/GenBank/DDBJ whole genome shotgun (WGS) entry which is preliminary data.</text>
</comment>
<name>A0A918E7M7_9ACTN</name>
<evidence type="ECO:0000313" key="3">
    <source>
        <dbReference type="Proteomes" id="UP000660745"/>
    </source>
</evidence>
<organism evidence="2 3">
    <name type="scientific">Nonomuraea glycinis</name>
    <dbReference type="NCBI Taxonomy" id="2047744"/>
    <lineage>
        <taxon>Bacteria</taxon>
        <taxon>Bacillati</taxon>
        <taxon>Actinomycetota</taxon>
        <taxon>Actinomycetes</taxon>
        <taxon>Streptosporangiales</taxon>
        <taxon>Streptosporangiaceae</taxon>
        <taxon>Nonomuraea</taxon>
    </lineage>
</organism>
<feature type="region of interest" description="Disordered" evidence="1">
    <location>
        <begin position="1"/>
        <end position="43"/>
    </location>
</feature>
<dbReference type="EMBL" id="BMNK01000009">
    <property type="protein sequence ID" value="GGP11044.1"/>
    <property type="molecule type" value="Genomic_DNA"/>
</dbReference>
<evidence type="ECO:0000256" key="1">
    <source>
        <dbReference type="SAM" id="MobiDB-lite"/>
    </source>
</evidence>
<gene>
    <name evidence="2" type="ORF">GCM10012278_53120</name>
</gene>